<dbReference type="SUPFAM" id="SSF55811">
    <property type="entry name" value="Nudix"/>
    <property type="match status" value="1"/>
</dbReference>
<evidence type="ECO:0008006" key="4">
    <source>
        <dbReference type="Google" id="ProtNLM"/>
    </source>
</evidence>
<dbReference type="GO" id="GO:0080042">
    <property type="term" value="F:ADP-glucose pyrophosphohydrolase activity"/>
    <property type="evidence" value="ECO:0007669"/>
    <property type="project" value="TreeGrafter"/>
</dbReference>
<evidence type="ECO:0000313" key="3">
    <source>
        <dbReference type="EMBL" id="CAD8648760.1"/>
    </source>
</evidence>
<accession>A0A7S0QTJ3</accession>
<reference evidence="3" key="1">
    <citation type="submission" date="2021-01" db="EMBL/GenBank/DDBJ databases">
        <authorList>
            <person name="Corre E."/>
            <person name="Pelletier E."/>
            <person name="Niang G."/>
            <person name="Scheremetjew M."/>
            <person name="Finn R."/>
            <person name="Kale V."/>
            <person name="Holt S."/>
            <person name="Cochrane G."/>
            <person name="Meng A."/>
            <person name="Brown T."/>
            <person name="Cohen L."/>
        </authorList>
    </citation>
    <scope>NUCLEOTIDE SEQUENCE</scope>
    <source>
        <strain evidence="3">CCAP979/52</strain>
    </source>
</reference>
<dbReference type="InterPro" id="IPR015797">
    <property type="entry name" value="NUDIX_hydrolase-like_dom_sf"/>
</dbReference>
<organism evidence="3">
    <name type="scientific">Cryptomonas curvata</name>
    <dbReference type="NCBI Taxonomy" id="233186"/>
    <lineage>
        <taxon>Eukaryota</taxon>
        <taxon>Cryptophyceae</taxon>
        <taxon>Cryptomonadales</taxon>
        <taxon>Cryptomonadaceae</taxon>
        <taxon>Cryptomonas</taxon>
    </lineage>
</organism>
<dbReference type="EMBL" id="HBEZ01046697">
    <property type="protein sequence ID" value="CAD8648760.1"/>
    <property type="molecule type" value="Transcribed_RNA"/>
</dbReference>
<dbReference type="AlphaFoldDB" id="A0A7S0QTJ3"/>
<keyword evidence="2" id="KW-0378">Hydrolase</keyword>
<dbReference type="GO" id="GO:0019693">
    <property type="term" value="P:ribose phosphate metabolic process"/>
    <property type="evidence" value="ECO:0007669"/>
    <property type="project" value="TreeGrafter"/>
</dbReference>
<sequence length="180" mass="19884">MRAFKDWCGSLDPEFLVKSILVQSVDMFGPRVGFLKFKAEVSGRDGKVVPNIVFMRGASVAVLVVIRCDEDGELFTILTVQTRLPTGKYRFQGLPAGMMDENGDFVGIVANEMKEKTGIKVCCRCSCILCRFVPALSVEEPSGVDWKDWPALLLHSAVLSLQLTVGLCRSMRKISSTWSS</sequence>
<dbReference type="GO" id="GO:0006753">
    <property type="term" value="P:nucleoside phosphate metabolic process"/>
    <property type="evidence" value="ECO:0007669"/>
    <property type="project" value="TreeGrafter"/>
</dbReference>
<dbReference type="GO" id="GO:0080041">
    <property type="term" value="F:ADP-ribose pyrophosphohydrolase activity"/>
    <property type="evidence" value="ECO:0007669"/>
    <property type="project" value="TreeGrafter"/>
</dbReference>
<proteinExistence type="predicted"/>
<dbReference type="PANTHER" id="PTHR11839">
    <property type="entry name" value="UDP/ADP-SUGAR PYROPHOSPHATASE"/>
    <property type="match status" value="1"/>
</dbReference>
<evidence type="ECO:0000256" key="1">
    <source>
        <dbReference type="ARBA" id="ARBA00001946"/>
    </source>
</evidence>
<evidence type="ECO:0000256" key="2">
    <source>
        <dbReference type="ARBA" id="ARBA00022801"/>
    </source>
</evidence>
<dbReference type="Gene3D" id="3.90.79.10">
    <property type="entry name" value="Nucleoside Triphosphate Pyrophosphohydrolase"/>
    <property type="match status" value="1"/>
</dbReference>
<name>A0A7S0QTJ3_9CRYP</name>
<dbReference type="PANTHER" id="PTHR11839:SF18">
    <property type="entry name" value="NUDIX HYDROLASE DOMAIN-CONTAINING PROTEIN"/>
    <property type="match status" value="1"/>
</dbReference>
<gene>
    <name evidence="3" type="ORF">CCUR1050_LOCUS25734</name>
</gene>
<comment type="cofactor">
    <cofactor evidence="1">
        <name>Mg(2+)</name>
        <dbReference type="ChEBI" id="CHEBI:18420"/>
    </cofactor>
</comment>
<protein>
    <recommendedName>
        <fullName evidence="4">Nudix hydrolase domain-containing protein</fullName>
    </recommendedName>
</protein>